<dbReference type="InterPro" id="IPR036388">
    <property type="entry name" value="WH-like_DNA-bd_sf"/>
</dbReference>
<dbReference type="InterPro" id="IPR000524">
    <property type="entry name" value="Tscrpt_reg_HTH_GntR"/>
</dbReference>
<dbReference type="Pfam" id="PF00392">
    <property type="entry name" value="GntR"/>
    <property type="match status" value="1"/>
</dbReference>
<evidence type="ECO:0000256" key="3">
    <source>
        <dbReference type="ARBA" id="ARBA00023163"/>
    </source>
</evidence>
<dbReference type="PROSITE" id="PS50949">
    <property type="entry name" value="HTH_GNTR"/>
    <property type="match status" value="1"/>
</dbReference>
<dbReference type="CDD" id="cd07377">
    <property type="entry name" value="WHTH_GntR"/>
    <property type="match status" value="1"/>
</dbReference>
<dbReference type="RefSeq" id="WP_301812528.1">
    <property type="nucleotide sequence ID" value="NZ_JAUJZH010000015.1"/>
</dbReference>
<keyword evidence="3" id="KW-0804">Transcription</keyword>
<evidence type="ECO:0000313" key="6">
    <source>
        <dbReference type="Proteomes" id="UP001169027"/>
    </source>
</evidence>
<dbReference type="SUPFAM" id="SSF48008">
    <property type="entry name" value="GntR ligand-binding domain-like"/>
    <property type="match status" value="1"/>
</dbReference>
<feature type="domain" description="HTH gntR-type" evidence="4">
    <location>
        <begin position="1"/>
        <end position="69"/>
    </location>
</feature>
<evidence type="ECO:0000259" key="4">
    <source>
        <dbReference type="PROSITE" id="PS50949"/>
    </source>
</evidence>
<dbReference type="Gene3D" id="1.10.10.10">
    <property type="entry name" value="Winged helix-like DNA-binding domain superfamily/Winged helix DNA-binding domain"/>
    <property type="match status" value="1"/>
</dbReference>
<dbReference type="SMART" id="SM00345">
    <property type="entry name" value="HTH_GNTR"/>
    <property type="match status" value="1"/>
</dbReference>
<dbReference type="PANTHER" id="PTHR43537:SF5">
    <property type="entry name" value="UXU OPERON TRANSCRIPTIONAL REGULATOR"/>
    <property type="match status" value="1"/>
</dbReference>
<proteinExistence type="predicted"/>
<evidence type="ECO:0000313" key="5">
    <source>
        <dbReference type="EMBL" id="MDO1534770.1"/>
    </source>
</evidence>
<dbReference type="SUPFAM" id="SSF46785">
    <property type="entry name" value="Winged helix' DNA-binding domain"/>
    <property type="match status" value="1"/>
</dbReference>
<organism evidence="5 6">
    <name type="scientific">Variovorax ginsengisoli</name>
    <dbReference type="NCBI Taxonomy" id="363844"/>
    <lineage>
        <taxon>Bacteria</taxon>
        <taxon>Pseudomonadati</taxon>
        <taxon>Pseudomonadota</taxon>
        <taxon>Betaproteobacteria</taxon>
        <taxon>Burkholderiales</taxon>
        <taxon>Comamonadaceae</taxon>
        <taxon>Variovorax</taxon>
    </lineage>
</organism>
<dbReference type="PANTHER" id="PTHR43537">
    <property type="entry name" value="TRANSCRIPTIONAL REGULATOR, GNTR FAMILY"/>
    <property type="match status" value="1"/>
</dbReference>
<keyword evidence="2" id="KW-0238">DNA-binding</keyword>
<name>A0ABT8S7I1_9BURK</name>
<dbReference type="PRINTS" id="PR00035">
    <property type="entry name" value="HTHGNTR"/>
</dbReference>
<dbReference type="SMART" id="SM00895">
    <property type="entry name" value="FCD"/>
    <property type="match status" value="1"/>
</dbReference>
<gene>
    <name evidence="5" type="ORF">Q2T77_20970</name>
</gene>
<dbReference type="EMBL" id="JAUKVY010000015">
    <property type="protein sequence ID" value="MDO1534770.1"/>
    <property type="molecule type" value="Genomic_DNA"/>
</dbReference>
<comment type="caution">
    <text evidence="5">The sequence shown here is derived from an EMBL/GenBank/DDBJ whole genome shotgun (WGS) entry which is preliminary data.</text>
</comment>
<protein>
    <submittedName>
        <fullName evidence="5">FCD domain-containing protein</fullName>
    </submittedName>
</protein>
<evidence type="ECO:0000256" key="1">
    <source>
        <dbReference type="ARBA" id="ARBA00023015"/>
    </source>
</evidence>
<dbReference type="InterPro" id="IPR008920">
    <property type="entry name" value="TF_FadR/GntR_C"/>
</dbReference>
<keyword evidence="1" id="KW-0805">Transcription regulation</keyword>
<dbReference type="InterPro" id="IPR036390">
    <property type="entry name" value="WH_DNA-bd_sf"/>
</dbReference>
<dbReference type="Gene3D" id="1.20.120.530">
    <property type="entry name" value="GntR ligand-binding domain-like"/>
    <property type="match status" value="1"/>
</dbReference>
<reference evidence="5" key="1">
    <citation type="submission" date="2023-06" db="EMBL/GenBank/DDBJ databases">
        <authorList>
            <person name="Jiang Y."/>
            <person name="Liu Q."/>
        </authorList>
    </citation>
    <scope>NUCLEOTIDE SEQUENCE</scope>
    <source>
        <strain evidence="5">CGMCC 1.12090</strain>
    </source>
</reference>
<evidence type="ECO:0000256" key="2">
    <source>
        <dbReference type="ARBA" id="ARBA00023125"/>
    </source>
</evidence>
<keyword evidence="6" id="KW-1185">Reference proteome</keyword>
<accession>A0ABT8S7I1</accession>
<dbReference type="Pfam" id="PF07729">
    <property type="entry name" value="FCD"/>
    <property type="match status" value="1"/>
</dbReference>
<dbReference type="Proteomes" id="UP001169027">
    <property type="component" value="Unassembled WGS sequence"/>
</dbReference>
<sequence length="231" mass="25291">MDHAAVLRDAILGKLKSGEWRQGHRIDTERQLSESFGIGRSTVRRVLAQLKAAGLITQTVGSGTYVSEDFALDSLGHGSPLEAAAALANGSGSVSPAELMEARLAIEPSIVEMIIRNASQSDFAKMAHCCDMAEAADSMEAFELWDGRLHETIALAAHNSLVTHIFQLINQARAQDDWGALKRHSLTPERRHSYQIEHRQLVGALTDRDLARAVACTRDHLLHVRRNLLGS</sequence>
<dbReference type="InterPro" id="IPR011711">
    <property type="entry name" value="GntR_C"/>
</dbReference>